<sequence>MLFPVHDAIMVAAQRCAATSVFAICIGGGENRRDRSKQARAHLMGQPFRRRPAAGALTLFMGSVLITGVTMLPSPAARAASEIPGLGEYAQFGMSVTGNGTFGRCTVRVSFDAGRFAGSAKVLDSMGILDNVDATMLRRRTNYYMRVTAEELAPIVVDHAFQRFGHSDLCHFEFASQDSWMYGAGQKTVFMKFTITGRTATQVDWYKASFDELHEVASGFWEDVGFTGPAPNDPAQGEETSYAHRGLTAEDPLQRIRP</sequence>
<reference evidence="2 3" key="1">
    <citation type="submission" date="2018-05" db="EMBL/GenBank/DDBJ databases">
        <title>Komagataeibacter cocois sp. nov., for a novel cellulose- producing strain isolated from coconut milk.</title>
        <authorList>
            <person name="Liu L."/>
            <person name="Wang Y."/>
            <person name="Liu S."/>
            <person name="Bi J."/>
            <person name="Chen H."/>
            <person name="Deng J."/>
            <person name="Zhang C."/>
            <person name="Hu Q."/>
            <person name="Li C."/>
        </authorList>
    </citation>
    <scope>NUCLEOTIDE SEQUENCE [LARGE SCALE GENOMIC DNA]</scope>
    <source>
        <strain evidence="2 3">WE7</strain>
    </source>
</reference>
<evidence type="ECO:0000313" key="3">
    <source>
        <dbReference type="Proteomes" id="UP000252680"/>
    </source>
</evidence>
<protein>
    <submittedName>
        <fullName evidence="2">Uncharacterized protein</fullName>
    </submittedName>
</protein>
<dbReference type="OrthoDB" id="7282522at2"/>
<name>A0A365YUN7_9PROT</name>
<organism evidence="2 3">
    <name type="scientific">Novacetimonas cocois</name>
    <dbReference type="NCBI Taxonomy" id="1747507"/>
    <lineage>
        <taxon>Bacteria</taxon>
        <taxon>Pseudomonadati</taxon>
        <taxon>Pseudomonadota</taxon>
        <taxon>Alphaproteobacteria</taxon>
        <taxon>Acetobacterales</taxon>
        <taxon>Acetobacteraceae</taxon>
        <taxon>Novacetimonas</taxon>
    </lineage>
</organism>
<comment type="caution">
    <text evidence="2">The sequence shown here is derived from an EMBL/GenBank/DDBJ whole genome shotgun (WGS) entry which is preliminary data.</text>
</comment>
<proteinExistence type="predicted"/>
<feature type="region of interest" description="Disordered" evidence="1">
    <location>
        <begin position="227"/>
        <end position="258"/>
    </location>
</feature>
<dbReference type="AlphaFoldDB" id="A0A365YUN7"/>
<dbReference type="Proteomes" id="UP000252680">
    <property type="component" value="Unassembled WGS sequence"/>
</dbReference>
<gene>
    <name evidence="2" type="ORF">NJLHNGOC_08800</name>
</gene>
<dbReference type="RefSeq" id="WP_133258713.1">
    <property type="nucleotide sequence ID" value="NZ_QEXL01000010.1"/>
</dbReference>
<keyword evidence="3" id="KW-1185">Reference proteome</keyword>
<dbReference type="EMBL" id="QEXL01000010">
    <property type="protein sequence ID" value="RBM06744.1"/>
    <property type="molecule type" value="Genomic_DNA"/>
</dbReference>
<evidence type="ECO:0000256" key="1">
    <source>
        <dbReference type="SAM" id="MobiDB-lite"/>
    </source>
</evidence>
<accession>A0A365YUN7</accession>
<evidence type="ECO:0000313" key="2">
    <source>
        <dbReference type="EMBL" id="RBM06744.1"/>
    </source>
</evidence>